<dbReference type="InterPro" id="IPR036922">
    <property type="entry name" value="Rieske_2Fe-2S_sf"/>
</dbReference>
<organism evidence="8 9">
    <name type="scientific">Paenibacillus kribbensis</name>
    <dbReference type="NCBI Taxonomy" id="172713"/>
    <lineage>
        <taxon>Bacteria</taxon>
        <taxon>Bacillati</taxon>
        <taxon>Bacillota</taxon>
        <taxon>Bacilli</taxon>
        <taxon>Bacillales</taxon>
        <taxon>Paenibacillaceae</taxon>
        <taxon>Paenibacillus</taxon>
    </lineage>
</organism>
<dbReference type="OrthoDB" id="593800at2"/>
<evidence type="ECO:0000256" key="1">
    <source>
        <dbReference type="ARBA" id="ARBA00022714"/>
    </source>
</evidence>
<evidence type="ECO:0000256" key="3">
    <source>
        <dbReference type="ARBA" id="ARBA00023002"/>
    </source>
</evidence>
<dbReference type="Pfam" id="PF00355">
    <property type="entry name" value="Rieske"/>
    <property type="match status" value="1"/>
</dbReference>
<dbReference type="SUPFAM" id="SSF50022">
    <property type="entry name" value="ISP domain"/>
    <property type="match status" value="1"/>
</dbReference>
<dbReference type="NCBIfam" id="TIGR02378">
    <property type="entry name" value="nirD_assim_sml"/>
    <property type="match status" value="1"/>
</dbReference>
<dbReference type="AlphaFoldDB" id="A0A222WLK8"/>
<dbReference type="GO" id="GO:0016705">
    <property type="term" value="F:oxidoreductase activity, acting on paired donors, with incorporation or reduction of molecular oxygen"/>
    <property type="evidence" value="ECO:0007669"/>
    <property type="project" value="UniProtKB-ARBA"/>
</dbReference>
<evidence type="ECO:0000313" key="8">
    <source>
        <dbReference type="EMBL" id="ASR46868.1"/>
    </source>
</evidence>
<protein>
    <submittedName>
        <fullName evidence="8">Nitrite reductase (NAD(P)H) small subunit</fullName>
    </submittedName>
</protein>
<evidence type="ECO:0000313" key="9">
    <source>
        <dbReference type="Proteomes" id="UP000214666"/>
    </source>
</evidence>
<evidence type="ECO:0000256" key="2">
    <source>
        <dbReference type="ARBA" id="ARBA00022723"/>
    </source>
</evidence>
<dbReference type="GO" id="GO:0051537">
    <property type="term" value="F:2 iron, 2 sulfur cluster binding"/>
    <property type="evidence" value="ECO:0007669"/>
    <property type="project" value="UniProtKB-KW"/>
</dbReference>
<evidence type="ECO:0000259" key="7">
    <source>
        <dbReference type="PROSITE" id="PS51296"/>
    </source>
</evidence>
<keyword evidence="3" id="KW-0560">Oxidoreductase</keyword>
<reference evidence="8 9" key="1">
    <citation type="submission" date="2017-03" db="EMBL/GenBank/DDBJ databases">
        <title>Complete genome sequence of Paenibacillus Kribbensis producing bioflocculants.</title>
        <authorList>
            <person name="Lee H.-G."/>
            <person name="Oh H.-M."/>
        </authorList>
    </citation>
    <scope>NUCLEOTIDE SEQUENCE [LARGE SCALE GENOMIC DNA]</scope>
    <source>
        <strain evidence="8 9">AM49</strain>
    </source>
</reference>
<dbReference type="PANTHER" id="PTHR21496">
    <property type="entry name" value="FERREDOXIN-RELATED"/>
    <property type="match status" value="1"/>
</dbReference>
<proteinExistence type="predicted"/>
<evidence type="ECO:0000256" key="5">
    <source>
        <dbReference type="ARBA" id="ARBA00023014"/>
    </source>
</evidence>
<keyword evidence="4" id="KW-0408">Iron</keyword>
<accession>A0A222WLK8</accession>
<dbReference type="KEGG" id="pkb:B4V02_09350"/>
<keyword evidence="9" id="KW-1185">Reference proteome</keyword>
<dbReference type="Proteomes" id="UP000214666">
    <property type="component" value="Chromosome"/>
</dbReference>
<dbReference type="CDD" id="cd03530">
    <property type="entry name" value="Rieske_NirD_small_Bacillus"/>
    <property type="match status" value="1"/>
</dbReference>
<dbReference type="GO" id="GO:0046872">
    <property type="term" value="F:metal ion binding"/>
    <property type="evidence" value="ECO:0007669"/>
    <property type="project" value="UniProtKB-KW"/>
</dbReference>
<dbReference type="STRING" id="172713.GCA_001705305_03876"/>
<dbReference type="PROSITE" id="PS51296">
    <property type="entry name" value="RIESKE"/>
    <property type="match status" value="1"/>
</dbReference>
<dbReference type="Gene3D" id="2.102.10.10">
    <property type="entry name" value="Rieske [2Fe-2S] iron-sulphur domain"/>
    <property type="match status" value="1"/>
</dbReference>
<dbReference type="EMBL" id="CP020028">
    <property type="protein sequence ID" value="ASR46868.1"/>
    <property type="molecule type" value="Genomic_DNA"/>
</dbReference>
<feature type="domain" description="Rieske" evidence="7">
    <location>
        <begin position="11"/>
        <end position="106"/>
    </location>
</feature>
<dbReference type="GO" id="GO:0008942">
    <property type="term" value="F:nitrite reductase [NAD(P)H] activity"/>
    <property type="evidence" value="ECO:0007669"/>
    <property type="project" value="InterPro"/>
</dbReference>
<evidence type="ECO:0000256" key="4">
    <source>
        <dbReference type="ARBA" id="ARBA00023004"/>
    </source>
</evidence>
<dbReference type="GO" id="GO:0004497">
    <property type="term" value="F:monooxygenase activity"/>
    <property type="evidence" value="ECO:0007669"/>
    <property type="project" value="UniProtKB-ARBA"/>
</dbReference>
<dbReference type="GO" id="GO:0042128">
    <property type="term" value="P:nitrate assimilation"/>
    <property type="evidence" value="ECO:0007669"/>
    <property type="project" value="UniProtKB-KW"/>
</dbReference>
<keyword evidence="5" id="KW-0411">Iron-sulfur</keyword>
<evidence type="ECO:0000256" key="6">
    <source>
        <dbReference type="ARBA" id="ARBA00023063"/>
    </source>
</evidence>
<keyword evidence="6" id="KW-0534">Nitrate assimilation</keyword>
<dbReference type="InterPro" id="IPR012748">
    <property type="entry name" value="Rieske-like_NirD"/>
</dbReference>
<dbReference type="InterPro" id="IPR017941">
    <property type="entry name" value="Rieske_2Fe-2S"/>
</dbReference>
<sequence>MEINTTTTSRIRVANLSDIDLQGARTVRIRNIEVALFRLSDGSVRALENRCPHKGGRLSEGMICGSAVHCPLHDWKIDLSSGQVQEPDTGCVTTFPTEIDRESGAVYIVI</sequence>
<dbReference type="PANTHER" id="PTHR21496:SF23">
    <property type="entry name" value="3-PHENYLPROPIONATE_CINNAMIC ACID DIOXYGENASE FERREDOXIN SUBUNIT"/>
    <property type="match status" value="1"/>
</dbReference>
<name>A0A222WLK8_9BACL</name>
<gene>
    <name evidence="8" type="ORF">B4V02_09350</name>
</gene>
<dbReference type="RefSeq" id="WP_094154584.1">
    <property type="nucleotide sequence ID" value="NZ_CP020028.1"/>
</dbReference>
<keyword evidence="1" id="KW-0001">2Fe-2S</keyword>
<keyword evidence="2" id="KW-0479">Metal-binding</keyword>